<dbReference type="NCBIfam" id="NF002759">
    <property type="entry name" value="PRK02813.1"/>
    <property type="match status" value="1"/>
</dbReference>
<gene>
    <name evidence="11" type="ORF">IAB28_08750</name>
</gene>
<evidence type="ECO:0000256" key="4">
    <source>
        <dbReference type="ARBA" id="ARBA00022670"/>
    </source>
</evidence>
<evidence type="ECO:0000256" key="5">
    <source>
        <dbReference type="ARBA" id="ARBA00022723"/>
    </source>
</evidence>
<evidence type="ECO:0000256" key="9">
    <source>
        <dbReference type="RuleBase" id="RU004386"/>
    </source>
</evidence>
<organism evidence="11 12">
    <name type="scientific">Candidatus Copromonas faecavium</name>
    <name type="common">nom. illeg.</name>
    <dbReference type="NCBI Taxonomy" id="2840740"/>
    <lineage>
        <taxon>Bacteria</taxon>
        <taxon>Bacillati</taxon>
        <taxon>Bacillota</taxon>
        <taxon>Clostridia</taxon>
        <taxon>Lachnospirales</taxon>
        <taxon>Lachnospiraceae</taxon>
        <taxon>Candidatus Copromonas (nom. illeg.)</taxon>
    </lineage>
</organism>
<dbReference type="PANTHER" id="PTHR28570">
    <property type="entry name" value="ASPARTYL AMINOPEPTIDASE"/>
    <property type="match status" value="1"/>
</dbReference>
<evidence type="ECO:0000256" key="10">
    <source>
        <dbReference type="RuleBase" id="RU004387"/>
    </source>
</evidence>
<keyword evidence="3 9" id="KW-0031">Aminopeptidase</keyword>
<dbReference type="AlphaFoldDB" id="A0A9D1A4Q3"/>
<accession>A0A9D1A4Q3</accession>
<dbReference type="EC" id="3.4.11.-" evidence="10"/>
<comment type="similarity">
    <text evidence="2 9">Belongs to the peptidase M18 family.</text>
</comment>
<dbReference type="PANTHER" id="PTHR28570:SF3">
    <property type="entry name" value="ASPARTYL AMINOPEPTIDASE"/>
    <property type="match status" value="1"/>
</dbReference>
<dbReference type="GO" id="GO:0008237">
    <property type="term" value="F:metallopeptidase activity"/>
    <property type="evidence" value="ECO:0007669"/>
    <property type="project" value="UniProtKB-KW"/>
</dbReference>
<protein>
    <recommendedName>
        <fullName evidence="10">M18 family aminopeptidase</fullName>
        <ecNumber evidence="10">3.4.11.-</ecNumber>
    </recommendedName>
</protein>
<dbReference type="InterPro" id="IPR023358">
    <property type="entry name" value="Peptidase_M18_dom2"/>
</dbReference>
<evidence type="ECO:0000256" key="7">
    <source>
        <dbReference type="ARBA" id="ARBA00022833"/>
    </source>
</evidence>
<dbReference type="Pfam" id="PF02127">
    <property type="entry name" value="Peptidase_M18"/>
    <property type="match status" value="1"/>
</dbReference>
<dbReference type="GO" id="GO:0006508">
    <property type="term" value="P:proteolysis"/>
    <property type="evidence" value="ECO:0007669"/>
    <property type="project" value="UniProtKB-KW"/>
</dbReference>
<proteinExistence type="inferred from homology"/>
<dbReference type="GO" id="GO:0005737">
    <property type="term" value="C:cytoplasm"/>
    <property type="evidence" value="ECO:0007669"/>
    <property type="project" value="UniProtKB-ARBA"/>
</dbReference>
<keyword evidence="5 9" id="KW-0479">Metal-binding</keyword>
<reference evidence="11" key="2">
    <citation type="journal article" date="2021" name="PeerJ">
        <title>Extensive microbial diversity within the chicken gut microbiome revealed by metagenomics and culture.</title>
        <authorList>
            <person name="Gilroy R."/>
            <person name="Ravi A."/>
            <person name="Getino M."/>
            <person name="Pursley I."/>
            <person name="Horton D.L."/>
            <person name="Alikhan N.F."/>
            <person name="Baker D."/>
            <person name="Gharbi K."/>
            <person name="Hall N."/>
            <person name="Watson M."/>
            <person name="Adriaenssens E.M."/>
            <person name="Foster-Nyarko E."/>
            <person name="Jarju S."/>
            <person name="Secka A."/>
            <person name="Antonio M."/>
            <person name="Oren A."/>
            <person name="Chaudhuri R.R."/>
            <person name="La Ragione R."/>
            <person name="Hildebrand F."/>
            <person name="Pallen M.J."/>
        </authorList>
    </citation>
    <scope>NUCLEOTIDE SEQUENCE</scope>
    <source>
        <strain evidence="11">CHK180-2868</strain>
    </source>
</reference>
<dbReference type="EMBL" id="DVGC01000050">
    <property type="protein sequence ID" value="HIR06036.1"/>
    <property type="molecule type" value="Genomic_DNA"/>
</dbReference>
<reference evidence="11" key="1">
    <citation type="submission" date="2020-10" db="EMBL/GenBank/DDBJ databases">
        <authorList>
            <person name="Gilroy R."/>
        </authorList>
    </citation>
    <scope>NUCLEOTIDE SEQUENCE</scope>
    <source>
        <strain evidence="11">CHK180-2868</strain>
    </source>
</reference>
<dbReference type="SUPFAM" id="SSF101821">
    <property type="entry name" value="Aminopeptidase/glucanase lid domain"/>
    <property type="match status" value="1"/>
</dbReference>
<dbReference type="PRINTS" id="PR00932">
    <property type="entry name" value="AMINO1PTASE"/>
</dbReference>
<dbReference type="Gene3D" id="3.40.630.10">
    <property type="entry name" value="Zn peptidases"/>
    <property type="match status" value="1"/>
</dbReference>
<name>A0A9D1A4Q3_9FIRM</name>
<dbReference type="GO" id="GO:0008270">
    <property type="term" value="F:zinc ion binding"/>
    <property type="evidence" value="ECO:0007669"/>
    <property type="project" value="InterPro"/>
</dbReference>
<evidence type="ECO:0000256" key="2">
    <source>
        <dbReference type="ARBA" id="ARBA00008290"/>
    </source>
</evidence>
<comment type="caution">
    <text evidence="11">The sequence shown here is derived from an EMBL/GenBank/DDBJ whole genome shotgun (WGS) entry which is preliminary data.</text>
</comment>
<dbReference type="GO" id="GO:0004177">
    <property type="term" value="F:aminopeptidase activity"/>
    <property type="evidence" value="ECO:0007669"/>
    <property type="project" value="UniProtKB-KW"/>
</dbReference>
<comment type="cofactor">
    <cofactor evidence="1 10">
        <name>Zn(2+)</name>
        <dbReference type="ChEBI" id="CHEBI:29105"/>
    </cofactor>
</comment>
<keyword evidence="4 9" id="KW-0645">Protease</keyword>
<sequence length="439" mass="48642">MKDTTKALDSLKTLLEAGVSPFHAIAESERRLKEQGFQKLILGEAWSVAPGNSYYVNLYGSSLIAFSIGANAKKGEKAPVFRMAASHTDWPCLRIKPTPEMTKDGYGLLNVECYGGMLLQTWFDRPLSIAGRICLRGQDAFHPTERLIDFKRPLLMVPNLANHIKRESEKNAEPNKQTDMLPIIAAFRDSLPDENFFLGLLAQEAGVSRSDILDYELYIYNCEKDARWGLNQEFYSSPRLDNLTSVEACLSGLLTAGRCGKNDDTISLIALYDNEEVGSRTKQGAASSAADRIMEKLYLSLGYTREEYLTAMFESFLLSMDVGHAYHPSKPNNYDPKNHARINEGVVIKMSSTQSYATDSTAVSVLEQLCQDHEIPYKKFSNRSDIRGGSTLGSISSCELAVRAADVGVGLLAMHSAMETMGACDQDALNRLTTVFFED</sequence>
<evidence type="ECO:0000313" key="12">
    <source>
        <dbReference type="Proteomes" id="UP000824250"/>
    </source>
</evidence>
<dbReference type="Gene3D" id="2.30.250.10">
    <property type="entry name" value="Aminopeptidase i, Domain 2"/>
    <property type="match status" value="1"/>
</dbReference>
<keyword evidence="8 9" id="KW-0482">Metalloprotease</keyword>
<dbReference type="Proteomes" id="UP000824250">
    <property type="component" value="Unassembled WGS sequence"/>
</dbReference>
<evidence type="ECO:0000256" key="1">
    <source>
        <dbReference type="ARBA" id="ARBA00001947"/>
    </source>
</evidence>
<evidence type="ECO:0000256" key="8">
    <source>
        <dbReference type="ARBA" id="ARBA00023049"/>
    </source>
</evidence>
<dbReference type="SUPFAM" id="SSF53187">
    <property type="entry name" value="Zn-dependent exopeptidases"/>
    <property type="match status" value="1"/>
</dbReference>
<keyword evidence="6 9" id="KW-0378">Hydrolase</keyword>
<evidence type="ECO:0000256" key="6">
    <source>
        <dbReference type="ARBA" id="ARBA00022801"/>
    </source>
</evidence>
<evidence type="ECO:0000313" key="11">
    <source>
        <dbReference type="EMBL" id="HIR06036.1"/>
    </source>
</evidence>
<evidence type="ECO:0000256" key="3">
    <source>
        <dbReference type="ARBA" id="ARBA00022438"/>
    </source>
</evidence>
<dbReference type="InterPro" id="IPR001948">
    <property type="entry name" value="Peptidase_M18"/>
</dbReference>
<keyword evidence="7 9" id="KW-0862">Zinc</keyword>